<dbReference type="InterPro" id="IPR009091">
    <property type="entry name" value="RCC1/BLIP-II"/>
</dbReference>
<dbReference type="AlphaFoldDB" id="A0AAD7AJK6"/>
<organism evidence="1 2">
    <name type="scientific">Mycena albidolilacea</name>
    <dbReference type="NCBI Taxonomy" id="1033008"/>
    <lineage>
        <taxon>Eukaryota</taxon>
        <taxon>Fungi</taxon>
        <taxon>Dikarya</taxon>
        <taxon>Basidiomycota</taxon>
        <taxon>Agaricomycotina</taxon>
        <taxon>Agaricomycetes</taxon>
        <taxon>Agaricomycetidae</taxon>
        <taxon>Agaricales</taxon>
        <taxon>Marasmiineae</taxon>
        <taxon>Mycenaceae</taxon>
        <taxon>Mycena</taxon>
    </lineage>
</organism>
<evidence type="ECO:0000313" key="1">
    <source>
        <dbReference type="EMBL" id="KAJ7360882.1"/>
    </source>
</evidence>
<dbReference type="EMBL" id="JARIHO010000005">
    <property type="protein sequence ID" value="KAJ7360882.1"/>
    <property type="molecule type" value="Genomic_DNA"/>
</dbReference>
<proteinExistence type="predicted"/>
<accession>A0AAD7AJK6</accession>
<dbReference type="Pfam" id="PF00415">
    <property type="entry name" value="RCC1"/>
    <property type="match status" value="1"/>
</dbReference>
<keyword evidence="2" id="KW-1185">Reference proteome</keyword>
<evidence type="ECO:0000313" key="2">
    <source>
        <dbReference type="Proteomes" id="UP001218218"/>
    </source>
</evidence>
<dbReference type="Gene3D" id="2.130.10.30">
    <property type="entry name" value="Regulator of chromosome condensation 1/beta-lactamase-inhibitor protein II"/>
    <property type="match status" value="1"/>
</dbReference>
<dbReference type="SUPFAM" id="SSF50985">
    <property type="entry name" value="RCC1/BLIP-II"/>
    <property type="match status" value="1"/>
</dbReference>
<sequence>MVSTQLGRTPPVTETPGSFSLRATMLAASWAETVASFCARRLSVHICDGSATVSGVWDRARSRIFRSFAFIQTEVWDWGWNEHGDLGVGTTENVSIPVKIWPREAREATSGRVGI</sequence>
<protein>
    <submittedName>
        <fullName evidence="1">Uncharacterized protein</fullName>
    </submittedName>
</protein>
<dbReference type="InterPro" id="IPR000408">
    <property type="entry name" value="Reg_chr_condens"/>
</dbReference>
<gene>
    <name evidence="1" type="ORF">DFH08DRAFT_360705</name>
</gene>
<comment type="caution">
    <text evidence="1">The sequence shown here is derived from an EMBL/GenBank/DDBJ whole genome shotgun (WGS) entry which is preliminary data.</text>
</comment>
<name>A0AAD7AJK6_9AGAR</name>
<reference evidence="1" key="1">
    <citation type="submission" date="2023-03" db="EMBL/GenBank/DDBJ databases">
        <title>Massive genome expansion in bonnet fungi (Mycena s.s.) driven by repeated elements and novel gene families across ecological guilds.</title>
        <authorList>
            <consortium name="Lawrence Berkeley National Laboratory"/>
            <person name="Harder C.B."/>
            <person name="Miyauchi S."/>
            <person name="Viragh M."/>
            <person name="Kuo A."/>
            <person name="Thoen E."/>
            <person name="Andreopoulos B."/>
            <person name="Lu D."/>
            <person name="Skrede I."/>
            <person name="Drula E."/>
            <person name="Henrissat B."/>
            <person name="Morin E."/>
            <person name="Kohler A."/>
            <person name="Barry K."/>
            <person name="LaButti K."/>
            <person name="Morin E."/>
            <person name="Salamov A."/>
            <person name="Lipzen A."/>
            <person name="Mereny Z."/>
            <person name="Hegedus B."/>
            <person name="Baldrian P."/>
            <person name="Stursova M."/>
            <person name="Weitz H."/>
            <person name="Taylor A."/>
            <person name="Grigoriev I.V."/>
            <person name="Nagy L.G."/>
            <person name="Martin F."/>
            <person name="Kauserud H."/>
        </authorList>
    </citation>
    <scope>NUCLEOTIDE SEQUENCE</scope>
    <source>
        <strain evidence="1">CBHHK002</strain>
    </source>
</reference>
<dbReference type="Proteomes" id="UP001218218">
    <property type="component" value="Unassembled WGS sequence"/>
</dbReference>